<proteinExistence type="predicted"/>
<sequence length="126" mass="14667">MSTTGDKYLVTNRLTLQSNKFCKEFYTKKFIKQFIPMSSNNFNSEQQRTRESSRLNIMNIANNANNNNQTRHRICLINNNATIDRIARITTPQITSNPFENDFFNGASFHYDNRLESLILPTGFFS</sequence>
<dbReference type="VEuPathDB" id="FungiDB:RhiirFUN_025437"/>
<comment type="caution">
    <text evidence="1">The sequence shown here is derived from an EMBL/GenBank/DDBJ whole genome shotgun (WGS) entry which is preliminary data.</text>
</comment>
<name>A0A2N1NJD1_9GLOM</name>
<dbReference type="EMBL" id="LLXL01000337">
    <property type="protein sequence ID" value="PKK73944.1"/>
    <property type="molecule type" value="Genomic_DNA"/>
</dbReference>
<dbReference type="Proteomes" id="UP000233469">
    <property type="component" value="Unassembled WGS sequence"/>
</dbReference>
<evidence type="ECO:0000313" key="2">
    <source>
        <dbReference type="Proteomes" id="UP000233469"/>
    </source>
</evidence>
<evidence type="ECO:0000313" key="1">
    <source>
        <dbReference type="EMBL" id="PKK73944.1"/>
    </source>
</evidence>
<accession>A0A2N1NJD1</accession>
<organism evidence="1 2">
    <name type="scientific">Rhizophagus irregularis</name>
    <dbReference type="NCBI Taxonomy" id="588596"/>
    <lineage>
        <taxon>Eukaryota</taxon>
        <taxon>Fungi</taxon>
        <taxon>Fungi incertae sedis</taxon>
        <taxon>Mucoromycota</taxon>
        <taxon>Glomeromycotina</taxon>
        <taxon>Glomeromycetes</taxon>
        <taxon>Glomerales</taxon>
        <taxon>Glomeraceae</taxon>
        <taxon>Rhizophagus</taxon>
    </lineage>
</organism>
<reference evidence="1 2" key="1">
    <citation type="submission" date="2016-04" db="EMBL/GenBank/DDBJ databases">
        <title>Genome analyses suggest a sexual origin of heterokaryosis in a supposedly ancient asexual fungus.</title>
        <authorList>
            <person name="Ropars J."/>
            <person name="Sedzielewska K."/>
            <person name="Noel J."/>
            <person name="Charron P."/>
            <person name="Farinelli L."/>
            <person name="Marton T."/>
            <person name="Kruger M."/>
            <person name="Pelin A."/>
            <person name="Brachmann A."/>
            <person name="Corradi N."/>
        </authorList>
    </citation>
    <scope>NUCLEOTIDE SEQUENCE [LARGE SCALE GENOMIC DNA]</scope>
    <source>
        <strain evidence="1 2">C2</strain>
    </source>
</reference>
<gene>
    <name evidence="1" type="ORF">RhiirC2_775419</name>
</gene>
<reference evidence="1 2" key="2">
    <citation type="submission" date="2017-10" db="EMBL/GenBank/DDBJ databases">
        <title>Extensive intraspecific genome diversity in a model arbuscular mycorrhizal fungus.</title>
        <authorList>
            <person name="Chen E.C.H."/>
            <person name="Morin E."/>
            <person name="Baudet D."/>
            <person name="Noel J."/>
            <person name="Ndikumana S."/>
            <person name="Charron P."/>
            <person name="St-Onge C."/>
            <person name="Giorgi J."/>
            <person name="Grigoriev I.V."/>
            <person name="Roux C."/>
            <person name="Martin F.M."/>
            <person name="Corradi N."/>
        </authorList>
    </citation>
    <scope>NUCLEOTIDE SEQUENCE [LARGE SCALE GENOMIC DNA]</scope>
    <source>
        <strain evidence="1 2">C2</strain>
    </source>
</reference>
<protein>
    <submittedName>
        <fullName evidence="1">Uncharacterized protein</fullName>
    </submittedName>
</protein>
<dbReference type="AlphaFoldDB" id="A0A2N1NJD1"/>